<name>A0A7L2FGD8_QUIME</name>
<feature type="domain" description="PBZ-type" evidence="2">
    <location>
        <begin position="311"/>
        <end position="336"/>
    </location>
</feature>
<feature type="compositionally biased region" description="Low complexity" evidence="1">
    <location>
        <begin position="250"/>
        <end position="262"/>
    </location>
</feature>
<dbReference type="GO" id="GO:0003906">
    <property type="term" value="F:DNA-(apurinic or apyrimidinic site) endonuclease activity"/>
    <property type="evidence" value="ECO:0007669"/>
    <property type="project" value="InterPro"/>
</dbReference>
<gene>
    <name evidence="3" type="primary">Aplf</name>
    <name evidence="3" type="ORF">QUIMEX_R00410</name>
</gene>
<reference evidence="3 4" key="1">
    <citation type="submission" date="2019-09" db="EMBL/GenBank/DDBJ databases">
        <title>Bird 10,000 Genomes (B10K) Project - Family phase.</title>
        <authorList>
            <person name="Zhang G."/>
        </authorList>
    </citation>
    <scope>NUCLEOTIDE SEQUENCE [LARGE SCALE GENOMIC DNA]</scope>
    <source>
        <strain evidence="3">B10K-DU-001-31</strain>
        <tissue evidence="3">Muscle</tissue>
    </source>
</reference>
<organism evidence="3 4">
    <name type="scientific">Quiscalus mexicanus</name>
    <name type="common">Great-tailed grackle</name>
    <name type="synonym">Cassidix mexicanus</name>
    <dbReference type="NCBI Taxonomy" id="64278"/>
    <lineage>
        <taxon>Eukaryota</taxon>
        <taxon>Metazoa</taxon>
        <taxon>Chordata</taxon>
        <taxon>Craniata</taxon>
        <taxon>Vertebrata</taxon>
        <taxon>Euteleostomi</taxon>
        <taxon>Archelosauria</taxon>
        <taxon>Archosauria</taxon>
        <taxon>Dinosauria</taxon>
        <taxon>Saurischia</taxon>
        <taxon>Theropoda</taxon>
        <taxon>Coelurosauria</taxon>
        <taxon>Aves</taxon>
        <taxon>Neognathae</taxon>
        <taxon>Neoaves</taxon>
        <taxon>Telluraves</taxon>
        <taxon>Australaves</taxon>
        <taxon>Passeriformes</taxon>
        <taxon>Passeroidea</taxon>
        <taxon>Icteridae</taxon>
        <taxon>Quiscalus</taxon>
    </lineage>
</organism>
<dbReference type="GO" id="GO:0008408">
    <property type="term" value="F:3'-5' exonuclease activity"/>
    <property type="evidence" value="ECO:0007669"/>
    <property type="project" value="InterPro"/>
</dbReference>
<keyword evidence="4" id="KW-1185">Reference proteome</keyword>
<feature type="compositionally biased region" description="Acidic residues" evidence="1">
    <location>
        <begin position="124"/>
        <end position="133"/>
    </location>
</feature>
<evidence type="ECO:0000313" key="4">
    <source>
        <dbReference type="Proteomes" id="UP000552319"/>
    </source>
</evidence>
<feature type="non-terminal residue" evidence="3">
    <location>
        <position position="408"/>
    </location>
</feature>
<feature type="region of interest" description="Disordered" evidence="1">
    <location>
        <begin position="167"/>
        <end position="192"/>
    </location>
</feature>
<evidence type="ECO:0000259" key="2">
    <source>
        <dbReference type="Pfam" id="PF10283"/>
    </source>
</evidence>
<dbReference type="GO" id="GO:0006302">
    <property type="term" value="P:double-strand break repair"/>
    <property type="evidence" value="ECO:0007669"/>
    <property type="project" value="InterPro"/>
</dbReference>
<dbReference type="Proteomes" id="UP000552319">
    <property type="component" value="Unassembled WGS sequence"/>
</dbReference>
<feature type="non-terminal residue" evidence="3">
    <location>
        <position position="1"/>
    </location>
</feature>
<sequence length="408" mass="46296">NQEADEKAPTVHAVEMSCIPLLTEPACSCSEVQGATKTRNNDATSRFLVPLSDNNESKESKSIQRKRVLPSWMLERDLLVQRVSKSVTTGGSRKKKGQGRGEDLTESLKSELHVQQKKRLPSEETIEDFEGGEQDQGKRSCLAIPVPLSQNTSGFPLETTMRDMEASGKTETTNPGNSLEKNDRQLHSKWSKREGQISIKDNRIEETEHKERIAGSTSRQAHWGRTSQYLGAQERILEPDANLDYNPEISDSARSADASESSKQMHHKRTPCKYGSGCYRKNPIHFQQFSHPNDDDYHNMEMVAQDDDDSRPECPYGTACYRKNPQHKLEYKHSAPPGERAVKKDGVNDGEANEYDLNDRFIDEEEEEEEECEPTDEDSDWEPSSEEKDNEDVGTLVQETCRFVRIKK</sequence>
<dbReference type="PANTHER" id="PTHR21315">
    <property type="entry name" value="APRATAXIN AND PNK-LIKE FACTOR-RELATED"/>
    <property type="match status" value="1"/>
</dbReference>
<dbReference type="EMBL" id="VWYF01023430">
    <property type="protein sequence ID" value="NXQ73159.1"/>
    <property type="molecule type" value="Genomic_DNA"/>
</dbReference>
<comment type="caution">
    <text evidence="3">The sequence shown here is derived from an EMBL/GenBank/DDBJ whole genome shotgun (WGS) entry which is preliminary data.</text>
</comment>
<feature type="region of interest" description="Disordered" evidence="1">
    <location>
        <begin position="305"/>
        <end position="396"/>
    </location>
</feature>
<feature type="compositionally biased region" description="Basic and acidic residues" evidence="1">
    <location>
        <begin position="99"/>
        <end position="114"/>
    </location>
</feature>
<dbReference type="PANTHER" id="PTHR21315:SF2">
    <property type="entry name" value="APRATAXIN AND PNK-LIKE FACTOR"/>
    <property type="match status" value="1"/>
</dbReference>
<dbReference type="Pfam" id="PF10283">
    <property type="entry name" value="zf-CCHH"/>
    <property type="match status" value="2"/>
</dbReference>
<dbReference type="AlphaFoldDB" id="A0A7L2FGD8"/>
<feature type="compositionally biased region" description="Polar residues" evidence="1">
    <location>
        <begin position="169"/>
        <end position="179"/>
    </location>
</feature>
<evidence type="ECO:0000256" key="1">
    <source>
        <dbReference type="SAM" id="MobiDB-lite"/>
    </source>
</evidence>
<dbReference type="InterPro" id="IPR019406">
    <property type="entry name" value="APLF_PBZ"/>
</dbReference>
<dbReference type="InterPro" id="IPR039253">
    <property type="entry name" value="APLF"/>
</dbReference>
<feature type="compositionally biased region" description="Basic and acidic residues" evidence="1">
    <location>
        <begin position="180"/>
        <end position="192"/>
    </location>
</feature>
<dbReference type="GO" id="GO:0035861">
    <property type="term" value="C:site of double-strand break"/>
    <property type="evidence" value="ECO:0007669"/>
    <property type="project" value="TreeGrafter"/>
</dbReference>
<accession>A0A7L2FGD8</accession>
<feature type="compositionally biased region" description="Acidic residues" evidence="1">
    <location>
        <begin position="351"/>
        <end position="392"/>
    </location>
</feature>
<feature type="region of interest" description="Disordered" evidence="1">
    <location>
        <begin position="85"/>
        <end position="138"/>
    </location>
</feature>
<proteinExistence type="predicted"/>
<dbReference type="GO" id="GO:0005634">
    <property type="term" value="C:nucleus"/>
    <property type="evidence" value="ECO:0007669"/>
    <property type="project" value="TreeGrafter"/>
</dbReference>
<feature type="domain" description="PBZ-type" evidence="2">
    <location>
        <begin position="269"/>
        <end position="294"/>
    </location>
</feature>
<feature type="region of interest" description="Disordered" evidence="1">
    <location>
        <begin position="248"/>
        <end position="270"/>
    </location>
</feature>
<protein>
    <submittedName>
        <fullName evidence="3">APLF factor</fullName>
    </submittedName>
</protein>
<evidence type="ECO:0000313" key="3">
    <source>
        <dbReference type="EMBL" id="NXQ73159.1"/>
    </source>
</evidence>